<dbReference type="SUPFAM" id="SSF56349">
    <property type="entry name" value="DNA breaking-rejoining enzymes"/>
    <property type="match status" value="1"/>
</dbReference>
<organism evidence="5 6">
    <name type="scientific">Streptomyces tanashiensis</name>
    <dbReference type="NCBI Taxonomy" id="67367"/>
    <lineage>
        <taxon>Bacteria</taxon>
        <taxon>Bacillati</taxon>
        <taxon>Actinomycetota</taxon>
        <taxon>Actinomycetes</taxon>
        <taxon>Kitasatosporales</taxon>
        <taxon>Streptomycetaceae</taxon>
        <taxon>Streptomyces</taxon>
    </lineage>
</organism>
<feature type="domain" description="Tyr recombinase" evidence="4">
    <location>
        <begin position="177"/>
        <end position="379"/>
    </location>
</feature>
<dbReference type="PROSITE" id="PS51898">
    <property type="entry name" value="TYR_RECOMBINASE"/>
    <property type="match status" value="1"/>
</dbReference>
<name>A0ABY6QQM9_9ACTN</name>
<protein>
    <submittedName>
        <fullName evidence="5">Tyrosine-type recombinase/integrase</fullName>
    </submittedName>
</protein>
<feature type="region of interest" description="Disordered" evidence="3">
    <location>
        <begin position="359"/>
        <end position="395"/>
    </location>
</feature>
<dbReference type="Gene3D" id="1.10.443.10">
    <property type="entry name" value="Intergrase catalytic core"/>
    <property type="match status" value="1"/>
</dbReference>
<dbReference type="EMBL" id="CP084204">
    <property type="protein sequence ID" value="UZX19612.1"/>
    <property type="molecule type" value="Genomic_DNA"/>
</dbReference>
<evidence type="ECO:0000256" key="1">
    <source>
        <dbReference type="ARBA" id="ARBA00023125"/>
    </source>
</evidence>
<gene>
    <name evidence="5" type="ORF">LDH80_02155</name>
</gene>
<dbReference type="Proteomes" id="UP001164506">
    <property type="component" value="Chromosome"/>
</dbReference>
<dbReference type="GeneID" id="95598207"/>
<dbReference type="RefSeq" id="WP_190103141.1">
    <property type="nucleotide sequence ID" value="NZ_BMUH01000004.1"/>
</dbReference>
<feature type="compositionally biased region" description="Basic and acidic residues" evidence="3">
    <location>
        <begin position="369"/>
        <end position="378"/>
    </location>
</feature>
<evidence type="ECO:0000259" key="4">
    <source>
        <dbReference type="PROSITE" id="PS51898"/>
    </source>
</evidence>
<dbReference type="InterPro" id="IPR013762">
    <property type="entry name" value="Integrase-like_cat_sf"/>
</dbReference>
<keyword evidence="1" id="KW-0238">DNA-binding</keyword>
<dbReference type="InterPro" id="IPR010998">
    <property type="entry name" value="Integrase_recombinase_N"/>
</dbReference>
<dbReference type="InterPro" id="IPR011010">
    <property type="entry name" value="DNA_brk_join_enz"/>
</dbReference>
<accession>A0ABY6QQM9</accession>
<evidence type="ECO:0000256" key="2">
    <source>
        <dbReference type="ARBA" id="ARBA00023172"/>
    </source>
</evidence>
<keyword evidence="2" id="KW-0233">DNA recombination</keyword>
<dbReference type="Pfam" id="PF00589">
    <property type="entry name" value="Phage_integrase"/>
    <property type="match status" value="1"/>
</dbReference>
<keyword evidence="6" id="KW-1185">Reference proteome</keyword>
<sequence>MRAFAVTLPSGQRYWTVLDESLVPVPAADRFLRHVRFGKNGAESTTETYAFALALFLRWCARTDRDWRTAAPDLGLFMTWLRYAPKSVSGVEPSLGAALMFGPGTKPARSEKRVNAVLTAVRGMVAEAVTHKDAPGWVLPVLFDLASTADLPAMARGENAGTELRLGARHRMKEPKRPVDRASDEEIVALLRACRSARDRLVILLMARSGLRRGELVGLRREDTHFLLDSSSLGCQVSRAHLHVVRRELNPNGAWAKSRRERVVPVDGLLVRAHDHYAMERLACRAATGCDFVLVNLFRAPLGAPMPPRAVNELLTALSERAGLARRVRPHQLRHAFASNARDAGAEWDELSELMGHESPESLTPYLHPDPRRLRAAVERVPSPRLPDADTQVQR</sequence>
<evidence type="ECO:0000256" key="3">
    <source>
        <dbReference type="SAM" id="MobiDB-lite"/>
    </source>
</evidence>
<proteinExistence type="predicted"/>
<reference evidence="5" key="1">
    <citation type="submission" date="2021-09" db="EMBL/GenBank/DDBJ databases">
        <title>Complete genome sequence and metabolic characterization of Streptomyces tanashiensis DSM 731 the producer of antibacterial Kalafungin and diverse secondary metabolites.</title>
        <authorList>
            <person name="Abbasi M.N."/>
            <person name="Anwar M.N."/>
            <person name="Alam K."/>
            <person name="Shoaib M."/>
            <person name="Lin Z."/>
            <person name="Hayat M."/>
            <person name="Ali M.I."/>
            <person name="Malik H.M.T."/>
            <person name="Ahmed I."/>
            <person name="Li A."/>
            <person name="Hailong Wang H."/>
            <person name="Zhang Y."/>
        </authorList>
    </citation>
    <scope>NUCLEOTIDE SEQUENCE</scope>
    <source>
        <strain evidence="5">Kala</strain>
    </source>
</reference>
<dbReference type="Gene3D" id="1.10.150.130">
    <property type="match status" value="1"/>
</dbReference>
<dbReference type="PANTHER" id="PTHR30349">
    <property type="entry name" value="PHAGE INTEGRASE-RELATED"/>
    <property type="match status" value="1"/>
</dbReference>
<evidence type="ECO:0000313" key="6">
    <source>
        <dbReference type="Proteomes" id="UP001164506"/>
    </source>
</evidence>
<evidence type="ECO:0000313" key="5">
    <source>
        <dbReference type="EMBL" id="UZX19612.1"/>
    </source>
</evidence>
<dbReference type="InterPro" id="IPR002104">
    <property type="entry name" value="Integrase_catalytic"/>
</dbReference>
<dbReference type="InterPro" id="IPR050090">
    <property type="entry name" value="Tyrosine_recombinase_XerCD"/>
</dbReference>